<dbReference type="PANTHER" id="PTHR14677:SF20">
    <property type="entry name" value="ZINC FINGER AN1-TYPE CONTAINING 2A-RELATED"/>
    <property type="match status" value="1"/>
</dbReference>
<keyword evidence="3" id="KW-0862">Zinc</keyword>
<proteinExistence type="predicted"/>
<name>A0ABR1D4X0_NECAM</name>
<dbReference type="PROSITE" id="PS51039">
    <property type="entry name" value="ZF_AN1"/>
    <property type="match status" value="2"/>
</dbReference>
<feature type="domain" description="AN1-type" evidence="5">
    <location>
        <begin position="61"/>
        <end position="109"/>
    </location>
</feature>
<organism evidence="6 7">
    <name type="scientific">Necator americanus</name>
    <name type="common">Human hookworm</name>
    <dbReference type="NCBI Taxonomy" id="51031"/>
    <lineage>
        <taxon>Eukaryota</taxon>
        <taxon>Metazoa</taxon>
        <taxon>Ecdysozoa</taxon>
        <taxon>Nematoda</taxon>
        <taxon>Chromadorea</taxon>
        <taxon>Rhabditida</taxon>
        <taxon>Rhabditina</taxon>
        <taxon>Rhabditomorpha</taxon>
        <taxon>Strongyloidea</taxon>
        <taxon>Ancylostomatidae</taxon>
        <taxon>Bunostominae</taxon>
        <taxon>Necator</taxon>
    </lineage>
</organism>
<dbReference type="InterPro" id="IPR000058">
    <property type="entry name" value="Znf_AN1"/>
</dbReference>
<dbReference type="InterPro" id="IPR035896">
    <property type="entry name" value="AN1-like_Znf"/>
</dbReference>
<keyword evidence="7" id="KW-1185">Reference proteome</keyword>
<evidence type="ECO:0000256" key="1">
    <source>
        <dbReference type="ARBA" id="ARBA00022723"/>
    </source>
</evidence>
<evidence type="ECO:0000256" key="2">
    <source>
        <dbReference type="ARBA" id="ARBA00022771"/>
    </source>
</evidence>
<dbReference type="Pfam" id="PF01428">
    <property type="entry name" value="zf-AN1"/>
    <property type="match status" value="2"/>
</dbReference>
<dbReference type="EMBL" id="JAVFWL010000003">
    <property type="protein sequence ID" value="KAK6745592.1"/>
    <property type="molecule type" value="Genomic_DNA"/>
</dbReference>
<gene>
    <name evidence="6" type="primary">Necator_chrIII.g12752</name>
    <name evidence="6" type="ORF">RB195_011985</name>
</gene>
<dbReference type="SMART" id="SM00154">
    <property type="entry name" value="ZnF_AN1"/>
    <property type="match status" value="2"/>
</dbReference>
<dbReference type="Proteomes" id="UP001303046">
    <property type="component" value="Unassembled WGS sequence"/>
</dbReference>
<protein>
    <recommendedName>
        <fullName evidence="5">AN1-type domain-containing protein</fullName>
    </recommendedName>
</protein>
<dbReference type="PANTHER" id="PTHR14677">
    <property type="entry name" value="ARSENITE INDUCUBLE RNA ASSOCIATED PROTEIN AIP-1-RELATED"/>
    <property type="match status" value="1"/>
</dbReference>
<keyword evidence="1" id="KW-0479">Metal-binding</keyword>
<evidence type="ECO:0000259" key="5">
    <source>
        <dbReference type="PROSITE" id="PS51039"/>
    </source>
</evidence>
<keyword evidence="2 4" id="KW-0863">Zinc-finger</keyword>
<dbReference type="Gene3D" id="4.10.1110.10">
    <property type="entry name" value="AN1-like Zinc finger"/>
    <property type="match status" value="2"/>
</dbReference>
<feature type="domain" description="AN1-type" evidence="5">
    <location>
        <begin position="5"/>
        <end position="53"/>
    </location>
</feature>
<dbReference type="SUPFAM" id="SSF118310">
    <property type="entry name" value="AN1-like Zinc finger"/>
    <property type="match status" value="2"/>
</dbReference>
<sequence>MAEMPDVGGKCNISECNRIDFLPFTCPLCKCLFCSDHRFAHGCDGSKQYDPNTALPSTSKPLRDFMCSFSGCSAAESIKIVCPHCERNYCLKHRHADEHLCDAVLDKVPKPRAQLKIPIIEPSLKPEKPALESKSKPINPADQKKMDRILIMKLKMNAKMYADIPAQEQIFLFVEGDCVNGRHAVAVSKSWTIGRCASAIKKLLLLDESKTVKILKEDCAVDYADTVRIHLNDMDTVRIELI</sequence>
<evidence type="ECO:0000313" key="7">
    <source>
        <dbReference type="Proteomes" id="UP001303046"/>
    </source>
</evidence>
<evidence type="ECO:0000313" key="6">
    <source>
        <dbReference type="EMBL" id="KAK6745592.1"/>
    </source>
</evidence>
<evidence type="ECO:0000256" key="3">
    <source>
        <dbReference type="ARBA" id="ARBA00022833"/>
    </source>
</evidence>
<comment type="caution">
    <text evidence="6">The sequence shown here is derived from an EMBL/GenBank/DDBJ whole genome shotgun (WGS) entry which is preliminary data.</text>
</comment>
<accession>A0ABR1D4X0</accession>
<evidence type="ECO:0000256" key="4">
    <source>
        <dbReference type="PROSITE-ProRule" id="PRU00449"/>
    </source>
</evidence>
<reference evidence="6 7" key="1">
    <citation type="submission" date="2023-08" db="EMBL/GenBank/DDBJ databases">
        <title>A Necator americanus chromosomal reference genome.</title>
        <authorList>
            <person name="Ilik V."/>
            <person name="Petrzelkova K.J."/>
            <person name="Pardy F."/>
            <person name="Fuh T."/>
            <person name="Niatou-Singa F.S."/>
            <person name="Gouil Q."/>
            <person name="Baker L."/>
            <person name="Ritchie M.E."/>
            <person name="Jex A.R."/>
            <person name="Gazzola D."/>
            <person name="Li H."/>
            <person name="Toshio Fujiwara R."/>
            <person name="Zhan B."/>
            <person name="Aroian R.V."/>
            <person name="Pafco B."/>
            <person name="Schwarz E.M."/>
        </authorList>
    </citation>
    <scope>NUCLEOTIDE SEQUENCE [LARGE SCALE GENOMIC DNA]</scope>
    <source>
        <strain evidence="6 7">Aroian</strain>
        <tissue evidence="6">Whole animal</tissue>
    </source>
</reference>